<dbReference type="InterPro" id="IPR001867">
    <property type="entry name" value="OmpR/PhoB-type_DNA-bd"/>
</dbReference>
<dbReference type="Pfam" id="PF03704">
    <property type="entry name" value="BTAD"/>
    <property type="match status" value="1"/>
</dbReference>
<dbReference type="InterPro" id="IPR036388">
    <property type="entry name" value="WH-like_DNA-bd_sf"/>
</dbReference>
<dbReference type="Gene3D" id="1.25.40.10">
    <property type="entry name" value="Tetratricopeptide repeat domain"/>
    <property type="match status" value="1"/>
</dbReference>
<dbReference type="InterPro" id="IPR011990">
    <property type="entry name" value="TPR-like_helical_dom_sf"/>
</dbReference>
<dbReference type="Proteomes" id="UP000323505">
    <property type="component" value="Unassembled WGS sequence"/>
</dbReference>
<reference evidence="7 8" key="1">
    <citation type="submission" date="2019-08" db="EMBL/GenBank/DDBJ databases">
        <title>Actinomadura sp. nov. CYP1-5 isolated from mountain soil.</title>
        <authorList>
            <person name="Songsumanus A."/>
            <person name="Kuncharoen N."/>
            <person name="Kudo T."/>
            <person name="Yuki M."/>
            <person name="Igarashi Y."/>
            <person name="Tanasupawat S."/>
        </authorList>
    </citation>
    <scope>NUCLEOTIDE SEQUENCE [LARGE SCALE GENOMIC DNA]</scope>
    <source>
        <strain evidence="7 8">CYP1-5</strain>
    </source>
</reference>
<organism evidence="7 8">
    <name type="scientific">Actinomadura decatromicini</name>
    <dbReference type="NCBI Taxonomy" id="2604572"/>
    <lineage>
        <taxon>Bacteria</taxon>
        <taxon>Bacillati</taxon>
        <taxon>Actinomycetota</taxon>
        <taxon>Actinomycetes</taxon>
        <taxon>Streptosporangiales</taxon>
        <taxon>Thermomonosporaceae</taxon>
        <taxon>Actinomadura</taxon>
    </lineage>
</organism>
<sequence length="272" mass="30410">MRFNILGSMEIVSDDDRTIPVKASKMAQILALLLVRRNEVVSSGTLMEELWCQNPPRSASTTLQTYVYHARRMFAGEGISARDGEELLITRSPGYLLRIDDHEVDVGVFEELVMCGSACLDRGDLTTGLLKLEEALATWRGPVFATVPTGPILDDCVVHLEELRLRALGLRVETLRQLGRHQIVVPELRSLVTSYPLNEFLHYQLINSLFRSGRRAEALKEYHSLRKMLANELGVAPTSEVERLFQEMLGNDRITAGVAASPVDLLRSVRPA</sequence>
<evidence type="ECO:0000256" key="3">
    <source>
        <dbReference type="ARBA" id="ARBA00023125"/>
    </source>
</evidence>
<protein>
    <submittedName>
        <fullName evidence="7">AfsR/SARP family transcriptional regulator</fullName>
    </submittedName>
</protein>
<gene>
    <name evidence="7" type="ORF">FXF68_35755</name>
</gene>
<dbReference type="GO" id="GO:0006355">
    <property type="term" value="P:regulation of DNA-templated transcription"/>
    <property type="evidence" value="ECO:0007669"/>
    <property type="project" value="InterPro"/>
</dbReference>
<evidence type="ECO:0000256" key="5">
    <source>
        <dbReference type="PROSITE-ProRule" id="PRU01091"/>
    </source>
</evidence>
<proteinExistence type="inferred from homology"/>
<dbReference type="InterPro" id="IPR051677">
    <property type="entry name" value="AfsR-DnrI-RedD_regulator"/>
</dbReference>
<comment type="caution">
    <text evidence="7">The sequence shown here is derived from an EMBL/GenBank/DDBJ whole genome shotgun (WGS) entry which is preliminary data.</text>
</comment>
<name>A0A5D3F8R8_9ACTN</name>
<evidence type="ECO:0000256" key="2">
    <source>
        <dbReference type="ARBA" id="ARBA00023015"/>
    </source>
</evidence>
<evidence type="ECO:0000256" key="1">
    <source>
        <dbReference type="ARBA" id="ARBA00005820"/>
    </source>
</evidence>
<dbReference type="PANTHER" id="PTHR35807">
    <property type="entry name" value="TRANSCRIPTIONAL REGULATOR REDD-RELATED"/>
    <property type="match status" value="1"/>
</dbReference>
<evidence type="ECO:0000313" key="8">
    <source>
        <dbReference type="Proteomes" id="UP000323505"/>
    </source>
</evidence>
<keyword evidence="2" id="KW-0805">Transcription regulation</keyword>
<evidence type="ECO:0000256" key="4">
    <source>
        <dbReference type="ARBA" id="ARBA00023163"/>
    </source>
</evidence>
<evidence type="ECO:0000259" key="6">
    <source>
        <dbReference type="PROSITE" id="PS51755"/>
    </source>
</evidence>
<dbReference type="PROSITE" id="PS51755">
    <property type="entry name" value="OMPR_PHOB"/>
    <property type="match status" value="1"/>
</dbReference>
<feature type="domain" description="OmpR/PhoB-type" evidence="6">
    <location>
        <begin position="1"/>
        <end position="99"/>
    </location>
</feature>
<dbReference type="SMART" id="SM01043">
    <property type="entry name" value="BTAD"/>
    <property type="match status" value="1"/>
</dbReference>
<comment type="similarity">
    <text evidence="1">Belongs to the AfsR/DnrI/RedD regulatory family.</text>
</comment>
<feature type="DNA-binding region" description="OmpR/PhoB-type" evidence="5">
    <location>
        <begin position="1"/>
        <end position="99"/>
    </location>
</feature>
<keyword evidence="8" id="KW-1185">Reference proteome</keyword>
<dbReference type="Pfam" id="PF00486">
    <property type="entry name" value="Trans_reg_C"/>
    <property type="match status" value="1"/>
</dbReference>
<keyword evidence="3 5" id="KW-0238">DNA-binding</keyword>
<dbReference type="EMBL" id="VSRQ01000009">
    <property type="protein sequence ID" value="TYK44070.1"/>
    <property type="molecule type" value="Genomic_DNA"/>
</dbReference>
<dbReference type="PANTHER" id="PTHR35807:SF1">
    <property type="entry name" value="TRANSCRIPTIONAL REGULATOR REDD"/>
    <property type="match status" value="1"/>
</dbReference>
<dbReference type="SUPFAM" id="SSF48452">
    <property type="entry name" value="TPR-like"/>
    <property type="match status" value="1"/>
</dbReference>
<dbReference type="SUPFAM" id="SSF46894">
    <property type="entry name" value="C-terminal effector domain of the bipartite response regulators"/>
    <property type="match status" value="1"/>
</dbReference>
<dbReference type="GO" id="GO:0003677">
    <property type="term" value="F:DNA binding"/>
    <property type="evidence" value="ECO:0007669"/>
    <property type="project" value="UniProtKB-UniRule"/>
</dbReference>
<keyword evidence="4" id="KW-0804">Transcription</keyword>
<evidence type="ECO:0000313" key="7">
    <source>
        <dbReference type="EMBL" id="TYK44070.1"/>
    </source>
</evidence>
<dbReference type="InterPro" id="IPR016032">
    <property type="entry name" value="Sig_transdc_resp-reg_C-effctor"/>
</dbReference>
<dbReference type="Gene3D" id="1.10.10.10">
    <property type="entry name" value="Winged helix-like DNA-binding domain superfamily/Winged helix DNA-binding domain"/>
    <property type="match status" value="1"/>
</dbReference>
<dbReference type="InterPro" id="IPR005158">
    <property type="entry name" value="BTAD"/>
</dbReference>
<dbReference type="SMART" id="SM00862">
    <property type="entry name" value="Trans_reg_C"/>
    <property type="match status" value="1"/>
</dbReference>
<accession>A0A5D3F8R8</accession>
<dbReference type="GO" id="GO:0000160">
    <property type="term" value="P:phosphorelay signal transduction system"/>
    <property type="evidence" value="ECO:0007669"/>
    <property type="project" value="InterPro"/>
</dbReference>
<dbReference type="AlphaFoldDB" id="A0A5D3F8R8"/>
<dbReference type="CDD" id="cd15831">
    <property type="entry name" value="BTAD"/>
    <property type="match status" value="1"/>
</dbReference>